<dbReference type="EnsemblMetazoa" id="PPA35458.1">
    <property type="protein sequence ID" value="PPA35458.1"/>
    <property type="gene ID" value="WBGene00273827"/>
</dbReference>
<protein>
    <submittedName>
        <fullName evidence="1">Uncharacterized protein</fullName>
    </submittedName>
</protein>
<gene>
    <name evidence="1" type="primary">WBGene00273827</name>
</gene>
<evidence type="ECO:0000313" key="2">
    <source>
        <dbReference type="Proteomes" id="UP000005239"/>
    </source>
</evidence>
<evidence type="ECO:0000313" key="1">
    <source>
        <dbReference type="EnsemblMetazoa" id="PPA35458.1"/>
    </source>
</evidence>
<dbReference type="Proteomes" id="UP000005239">
    <property type="component" value="Unassembled WGS sequence"/>
</dbReference>
<reference evidence="1" key="2">
    <citation type="submission" date="2022-06" db="UniProtKB">
        <authorList>
            <consortium name="EnsemblMetazoa"/>
        </authorList>
    </citation>
    <scope>IDENTIFICATION</scope>
    <source>
        <strain evidence="1">PS312</strain>
    </source>
</reference>
<name>A0A2A6B9I3_PRIPA</name>
<organism evidence="1 2">
    <name type="scientific">Pristionchus pacificus</name>
    <name type="common">Parasitic nematode worm</name>
    <dbReference type="NCBI Taxonomy" id="54126"/>
    <lineage>
        <taxon>Eukaryota</taxon>
        <taxon>Metazoa</taxon>
        <taxon>Ecdysozoa</taxon>
        <taxon>Nematoda</taxon>
        <taxon>Chromadorea</taxon>
        <taxon>Rhabditida</taxon>
        <taxon>Rhabditina</taxon>
        <taxon>Diplogasteromorpha</taxon>
        <taxon>Diplogasteroidea</taxon>
        <taxon>Neodiplogasteridae</taxon>
        <taxon>Pristionchus</taxon>
    </lineage>
</organism>
<dbReference type="AlphaFoldDB" id="A0A2A6B9I3"/>
<accession>A0A2A6B9I3</accession>
<proteinExistence type="predicted"/>
<reference evidence="2" key="1">
    <citation type="journal article" date="2008" name="Nat. Genet.">
        <title>The Pristionchus pacificus genome provides a unique perspective on nematode lifestyle and parasitism.</title>
        <authorList>
            <person name="Dieterich C."/>
            <person name="Clifton S.W."/>
            <person name="Schuster L.N."/>
            <person name="Chinwalla A."/>
            <person name="Delehaunty K."/>
            <person name="Dinkelacker I."/>
            <person name="Fulton L."/>
            <person name="Fulton R."/>
            <person name="Godfrey J."/>
            <person name="Minx P."/>
            <person name="Mitreva M."/>
            <person name="Roeseler W."/>
            <person name="Tian H."/>
            <person name="Witte H."/>
            <person name="Yang S.P."/>
            <person name="Wilson R.K."/>
            <person name="Sommer R.J."/>
        </authorList>
    </citation>
    <scope>NUCLEOTIDE SEQUENCE [LARGE SCALE GENOMIC DNA]</scope>
    <source>
        <strain evidence="2">PS312</strain>
    </source>
</reference>
<keyword evidence="2" id="KW-1185">Reference proteome</keyword>
<sequence>MVNFSFQHEVVSTAHSEDVQAASTLKPSASARCFDKISGSNICHHGVFAHFRKAVARNSSTVRGGRYALSQVPGLSFRGRRPQARNGCAVPGRLAEPYIKFSLSSIAVDDPTTECATARLT</sequence>
<accession>A0A8R1YQD2</accession>